<name>A0ABW1PFU9_9PSEU</name>
<keyword evidence="8" id="KW-1185">Reference proteome</keyword>
<comment type="subcellular location">
    <subcellularLocation>
        <location evidence="1">Cell septum</location>
    </subcellularLocation>
</comment>
<dbReference type="Proteomes" id="UP001596220">
    <property type="component" value="Unassembled WGS sequence"/>
</dbReference>
<keyword evidence="4" id="KW-0749">Sporulation</keyword>
<evidence type="ECO:0000256" key="6">
    <source>
        <dbReference type="ARBA" id="ARBA00023306"/>
    </source>
</evidence>
<proteinExistence type="inferred from homology"/>
<protein>
    <submittedName>
        <fullName evidence="7">SsgA family sporulation/cell division regulator</fullName>
    </submittedName>
</protein>
<organism evidence="7 8">
    <name type="scientific">Saccharothrix lopnurensis</name>
    <dbReference type="NCBI Taxonomy" id="1670621"/>
    <lineage>
        <taxon>Bacteria</taxon>
        <taxon>Bacillati</taxon>
        <taxon>Actinomycetota</taxon>
        <taxon>Actinomycetes</taxon>
        <taxon>Pseudonocardiales</taxon>
        <taxon>Pseudonocardiaceae</taxon>
        <taxon>Saccharothrix</taxon>
    </lineage>
</organism>
<dbReference type="Pfam" id="PF04686">
    <property type="entry name" value="SsgA"/>
    <property type="match status" value="1"/>
</dbReference>
<dbReference type="InterPro" id="IPR006776">
    <property type="entry name" value="SsgB"/>
</dbReference>
<accession>A0ABW1PFU9</accession>
<dbReference type="InterPro" id="IPR038658">
    <property type="entry name" value="SsgB_sf"/>
</dbReference>
<dbReference type="EMBL" id="JBHSQO010000062">
    <property type="protein sequence ID" value="MFC6094389.1"/>
    <property type="molecule type" value="Genomic_DNA"/>
</dbReference>
<evidence type="ECO:0000256" key="4">
    <source>
        <dbReference type="ARBA" id="ARBA00022969"/>
    </source>
</evidence>
<evidence type="ECO:0000256" key="5">
    <source>
        <dbReference type="ARBA" id="ARBA00023210"/>
    </source>
</evidence>
<evidence type="ECO:0000256" key="3">
    <source>
        <dbReference type="ARBA" id="ARBA00022618"/>
    </source>
</evidence>
<comment type="caution">
    <text evidence="7">The sequence shown here is derived from an EMBL/GenBank/DDBJ whole genome shotgun (WGS) entry which is preliminary data.</text>
</comment>
<keyword evidence="5" id="KW-0717">Septation</keyword>
<evidence type="ECO:0000313" key="7">
    <source>
        <dbReference type="EMBL" id="MFC6094389.1"/>
    </source>
</evidence>
<dbReference type="RefSeq" id="WP_380642594.1">
    <property type="nucleotide sequence ID" value="NZ_JBHSQO010000062.1"/>
</dbReference>
<sequence>MTEPLEIETIGVTGMTGVKVRLVYDPTDPYTIFLYVWNWYGKHWLKWVCERDLLTQALQHKTDNTVTGELDMLVTRVNSQTTKITKITRGEQLERTEVVLGRAKLASFLEKTFTLVPPGQEKIDLNVEQLLH</sequence>
<reference evidence="8" key="1">
    <citation type="journal article" date="2019" name="Int. J. Syst. Evol. Microbiol.">
        <title>The Global Catalogue of Microorganisms (GCM) 10K type strain sequencing project: providing services to taxonomists for standard genome sequencing and annotation.</title>
        <authorList>
            <consortium name="The Broad Institute Genomics Platform"/>
            <consortium name="The Broad Institute Genome Sequencing Center for Infectious Disease"/>
            <person name="Wu L."/>
            <person name="Ma J."/>
        </authorList>
    </citation>
    <scope>NUCLEOTIDE SEQUENCE [LARGE SCALE GENOMIC DNA]</scope>
    <source>
        <strain evidence="8">CGMCC 4.7246</strain>
    </source>
</reference>
<keyword evidence="3" id="KW-0132">Cell division</keyword>
<keyword evidence="6" id="KW-0131">Cell cycle</keyword>
<comment type="similarity">
    <text evidence="2">Belongs to the SsgA family.</text>
</comment>
<evidence type="ECO:0000313" key="8">
    <source>
        <dbReference type="Proteomes" id="UP001596220"/>
    </source>
</evidence>
<dbReference type="Gene3D" id="2.30.31.20">
    <property type="entry name" value="Sporulation-specific cell division protein SsgB"/>
    <property type="match status" value="1"/>
</dbReference>
<gene>
    <name evidence="7" type="ORF">ACFP3R_34420</name>
</gene>
<evidence type="ECO:0000256" key="2">
    <source>
        <dbReference type="ARBA" id="ARBA00009323"/>
    </source>
</evidence>
<evidence type="ECO:0000256" key="1">
    <source>
        <dbReference type="ARBA" id="ARBA00004431"/>
    </source>
</evidence>